<reference evidence="3 4" key="1">
    <citation type="submission" date="2019-10" db="EMBL/GenBank/DDBJ databases">
        <title>Cardiobacteriales fam. a chemoheterotrophic member of the order Cardiobacteriales, and proposal of Cardiobacteriales fam. nov.</title>
        <authorList>
            <person name="Wang C."/>
        </authorList>
    </citation>
    <scope>NUCLEOTIDE SEQUENCE [LARGE SCALE GENOMIC DNA]</scope>
    <source>
        <strain evidence="3 4">ML27</strain>
    </source>
</reference>
<name>A0A6N7EVV2_9GAMM</name>
<proteinExistence type="inferred from homology"/>
<dbReference type="InterPro" id="IPR036291">
    <property type="entry name" value="NAD(P)-bd_dom_sf"/>
</dbReference>
<dbReference type="PANTHER" id="PTHR42901">
    <property type="entry name" value="ALCOHOL DEHYDROGENASE"/>
    <property type="match status" value="1"/>
</dbReference>
<dbReference type="InterPro" id="IPR002347">
    <property type="entry name" value="SDR_fam"/>
</dbReference>
<evidence type="ECO:0000256" key="1">
    <source>
        <dbReference type="ARBA" id="ARBA00006484"/>
    </source>
</evidence>
<dbReference type="Gene3D" id="3.40.50.720">
    <property type="entry name" value="NAD(P)-binding Rossmann-like Domain"/>
    <property type="match status" value="1"/>
</dbReference>
<dbReference type="PANTHER" id="PTHR42901:SF1">
    <property type="entry name" value="ALCOHOL DEHYDROGENASE"/>
    <property type="match status" value="1"/>
</dbReference>
<dbReference type="FunCoup" id="A0A6N7EVV2">
    <property type="interactions" value="77"/>
</dbReference>
<evidence type="ECO:0000256" key="2">
    <source>
        <dbReference type="ARBA" id="ARBA00023002"/>
    </source>
</evidence>
<dbReference type="PRINTS" id="PR00081">
    <property type="entry name" value="GDHRDH"/>
</dbReference>
<dbReference type="Pfam" id="PF00106">
    <property type="entry name" value="adh_short"/>
    <property type="match status" value="1"/>
</dbReference>
<evidence type="ECO:0000313" key="3">
    <source>
        <dbReference type="EMBL" id="MPV86681.1"/>
    </source>
</evidence>
<dbReference type="AlphaFoldDB" id="A0A6N7EVV2"/>
<dbReference type="InParanoid" id="A0A6N7EVV2"/>
<comment type="similarity">
    <text evidence="1">Belongs to the short-chain dehydrogenases/reductases (SDR) family.</text>
</comment>
<comment type="caution">
    <text evidence="3">The sequence shown here is derived from an EMBL/GenBank/DDBJ whole genome shotgun (WGS) entry which is preliminary data.</text>
</comment>
<dbReference type="Proteomes" id="UP000471298">
    <property type="component" value="Unassembled WGS sequence"/>
</dbReference>
<dbReference type="GO" id="GO:0016491">
    <property type="term" value="F:oxidoreductase activity"/>
    <property type="evidence" value="ECO:0007669"/>
    <property type="project" value="UniProtKB-KW"/>
</dbReference>
<protein>
    <submittedName>
        <fullName evidence="3">SDR family NAD(P)-dependent oxidoreductase</fullName>
    </submittedName>
</protein>
<keyword evidence="2" id="KW-0560">Oxidoreductase</keyword>
<gene>
    <name evidence="3" type="ORF">GCU85_08085</name>
</gene>
<dbReference type="SUPFAM" id="SSF51735">
    <property type="entry name" value="NAD(P)-binding Rossmann-fold domains"/>
    <property type="match status" value="1"/>
</dbReference>
<accession>A0A6N7EVV2</accession>
<sequence>MNNDFIVKPEIFKNTPKADDISLPQLLSALNEAPQDLSHRYILITGATRGIGLTLSYAAAAYGASVILLDNSIAALENTFNQIMTLPNAKEPLLLPIDLAGANYDHYVIAHEQLTAHIPHLDSIIHNAAHFDGLYALLQTPPDTLIKQIQVNYTASIWLTQTLFPLLRQSTSPTLLFADHEEAYAKNTAYWSTYAGSKSALMQAVKQIALEHGDSANLFAYGYNTGWVNTQLARAAYPNADATWPDPMSASIAQNILTLLDRPYANGHIINAMHAL</sequence>
<organism evidence="3 4">
    <name type="scientific">Ostreibacterium oceani</name>
    <dbReference type="NCBI Taxonomy" id="2654998"/>
    <lineage>
        <taxon>Bacteria</taxon>
        <taxon>Pseudomonadati</taxon>
        <taxon>Pseudomonadota</taxon>
        <taxon>Gammaproteobacteria</taxon>
        <taxon>Cardiobacteriales</taxon>
        <taxon>Ostreibacteriaceae</taxon>
        <taxon>Ostreibacterium</taxon>
    </lineage>
</organism>
<dbReference type="EMBL" id="WHNW01000010">
    <property type="protein sequence ID" value="MPV86681.1"/>
    <property type="molecule type" value="Genomic_DNA"/>
</dbReference>
<evidence type="ECO:0000313" key="4">
    <source>
        <dbReference type="Proteomes" id="UP000471298"/>
    </source>
</evidence>
<keyword evidence="4" id="KW-1185">Reference proteome</keyword>